<proteinExistence type="predicted"/>
<name>A0A822V656_AGRTU</name>
<dbReference type="Proteomes" id="UP000192074">
    <property type="component" value="Unassembled WGS sequence"/>
</dbReference>
<dbReference type="AlphaFoldDB" id="A0A822V656"/>
<comment type="caution">
    <text evidence="1">The sequence shown here is derived from an EMBL/GenBank/DDBJ whole genome shotgun (WGS) entry which is preliminary data.</text>
</comment>
<evidence type="ECO:0000313" key="1">
    <source>
        <dbReference type="EMBL" id="CVI20897.1"/>
    </source>
</evidence>
<accession>A0A822V656</accession>
<dbReference type="EMBL" id="FCNL01000031">
    <property type="protein sequence ID" value="CVI20897.1"/>
    <property type="molecule type" value="Genomic_DNA"/>
</dbReference>
<protein>
    <submittedName>
        <fullName evidence="1">Uncharacterized protein</fullName>
    </submittedName>
</protein>
<organism evidence="1 2">
    <name type="scientific">Agrobacterium tumefaciens str. B6</name>
    <dbReference type="NCBI Taxonomy" id="1183423"/>
    <lineage>
        <taxon>Bacteria</taxon>
        <taxon>Pseudomonadati</taxon>
        <taxon>Pseudomonadota</taxon>
        <taxon>Alphaproteobacteria</taxon>
        <taxon>Hyphomicrobiales</taxon>
        <taxon>Rhizobiaceae</taxon>
        <taxon>Rhizobium/Agrobacterium group</taxon>
        <taxon>Agrobacterium</taxon>
        <taxon>Agrobacterium tumefaciens complex</taxon>
    </lineage>
</organism>
<evidence type="ECO:0000313" key="2">
    <source>
        <dbReference type="Proteomes" id="UP000192074"/>
    </source>
</evidence>
<sequence length="31" mass="3497">MCSIPSQRQRQVIKDSAATPVIVHSYSFFLS</sequence>
<reference evidence="1 2" key="1">
    <citation type="submission" date="2016-01" db="EMBL/GenBank/DDBJ databases">
        <authorList>
            <person name="Regsiter A."/>
            <person name="william w."/>
        </authorList>
    </citation>
    <scope>NUCLEOTIDE SEQUENCE [LARGE SCALE GENOMIC DNA]</scope>
    <source>
        <strain evidence="1 2">B6</strain>
    </source>
</reference>
<gene>
    <name evidence="1" type="ORF">AGR4A_Lc130040</name>
</gene>